<keyword evidence="2" id="KW-0805">Transcription regulation</keyword>
<name>A0A9Q0AMM9_9PEZI</name>
<dbReference type="AlphaFoldDB" id="A0A9Q0AMM9"/>
<evidence type="ECO:0000256" key="1">
    <source>
        <dbReference type="ARBA" id="ARBA00004123"/>
    </source>
</evidence>
<protein>
    <submittedName>
        <fullName evidence="7">Uncharacterized protein</fullName>
    </submittedName>
</protein>
<feature type="region of interest" description="Disordered" evidence="6">
    <location>
        <begin position="24"/>
        <end position="63"/>
    </location>
</feature>
<feature type="compositionally biased region" description="Low complexity" evidence="6">
    <location>
        <begin position="53"/>
        <end position="63"/>
    </location>
</feature>
<comment type="subcellular location">
    <subcellularLocation>
        <location evidence="1">Nucleus</location>
    </subcellularLocation>
</comment>
<dbReference type="Proteomes" id="UP000829685">
    <property type="component" value="Unassembled WGS sequence"/>
</dbReference>
<evidence type="ECO:0000256" key="5">
    <source>
        <dbReference type="ARBA" id="ARBA00023242"/>
    </source>
</evidence>
<evidence type="ECO:0000256" key="3">
    <source>
        <dbReference type="ARBA" id="ARBA00023125"/>
    </source>
</evidence>
<accession>A0A9Q0AMM9</accession>
<dbReference type="GO" id="GO:0000976">
    <property type="term" value="F:transcription cis-regulatory region binding"/>
    <property type="evidence" value="ECO:0007669"/>
    <property type="project" value="TreeGrafter"/>
</dbReference>
<feature type="compositionally biased region" description="Acidic residues" evidence="6">
    <location>
        <begin position="24"/>
        <end position="34"/>
    </location>
</feature>
<dbReference type="PANTHER" id="PTHR31845">
    <property type="entry name" value="FINGER DOMAIN PROTEIN, PUTATIVE-RELATED"/>
    <property type="match status" value="1"/>
</dbReference>
<dbReference type="GO" id="GO:0000981">
    <property type="term" value="F:DNA-binding transcription factor activity, RNA polymerase II-specific"/>
    <property type="evidence" value="ECO:0007669"/>
    <property type="project" value="TreeGrafter"/>
</dbReference>
<keyword evidence="8" id="KW-1185">Reference proteome</keyword>
<sequence length="548" mass="60986">MPTCEEPTSSFDDLRAQHERFIDELDPSSEEEAEANSTMSSSAGPTFRFANMPTPSSTTSSGSRPIANLAIKPQFNLDSAQKLLETFKLMLHSCPCIVLDDDADVRSMARDSPFILLAILAATSCSTSLQGYSLYDEEFRKVLGLKFVTGGERSLELLQGIVVYCAWYPSHLRPKHRQAGQYLKMAIDIVQDLELGQEETFAHRVESGLTPDDFASIRAFLVSYYLVTVFTNAFSKTEGFPFTAWMGKCCDLLEQQSNIEQDHILSYRKSGSQSPHHRNLIRIGLETQLREWQGRIPTTLALAPSVMMSSLFDDMHISASPLISATRPRPTDTDTPLDPNRLLDTVHTLRAFFEFVASLSPDQMGRFSSADWFRLIMGVILAYRLSLPVDICPGFDASQARQIFNFGAYLERLCEEPEGGATGKTDCCTAFRVVLRSMKAKFEKRLAAAIAKEELTRKARECPMFDGSLDDYINLWDGHGAPLDLSYATSLSETSGVRTESLVEPAPAPEQAKQMEVQDLWGTMTLSWGAEDLPAFDMDSTGLGYDHL</sequence>
<keyword evidence="5" id="KW-0539">Nucleus</keyword>
<dbReference type="EMBL" id="JAFIMR010000023">
    <property type="protein sequence ID" value="KAI1864736.1"/>
    <property type="molecule type" value="Genomic_DNA"/>
</dbReference>
<keyword evidence="4" id="KW-0804">Transcription</keyword>
<proteinExistence type="predicted"/>
<reference evidence="7" key="1">
    <citation type="submission" date="2021-03" db="EMBL/GenBank/DDBJ databases">
        <title>Revisited historic fungal species revealed as producer of novel bioactive compounds through whole genome sequencing and comparative genomics.</title>
        <authorList>
            <person name="Vignolle G.A."/>
            <person name="Hochenegger N."/>
            <person name="Mach R.L."/>
            <person name="Mach-Aigner A.R."/>
            <person name="Javad Rahimi M."/>
            <person name="Salim K.A."/>
            <person name="Chan C.M."/>
            <person name="Lim L.B.L."/>
            <person name="Cai F."/>
            <person name="Druzhinina I.S."/>
            <person name="U'Ren J.M."/>
            <person name="Derntl C."/>
        </authorList>
    </citation>
    <scope>NUCLEOTIDE SEQUENCE</scope>
    <source>
        <strain evidence="7">TUCIM 5799</strain>
    </source>
</reference>
<dbReference type="InterPro" id="IPR051089">
    <property type="entry name" value="prtT"/>
</dbReference>
<evidence type="ECO:0000256" key="4">
    <source>
        <dbReference type="ARBA" id="ARBA00023163"/>
    </source>
</evidence>
<evidence type="ECO:0000256" key="2">
    <source>
        <dbReference type="ARBA" id="ARBA00023015"/>
    </source>
</evidence>
<evidence type="ECO:0000256" key="6">
    <source>
        <dbReference type="SAM" id="MobiDB-lite"/>
    </source>
</evidence>
<feature type="compositionally biased region" description="Polar residues" evidence="6">
    <location>
        <begin position="35"/>
        <end position="44"/>
    </location>
</feature>
<dbReference type="PANTHER" id="PTHR31845:SF39">
    <property type="entry name" value="TRANSCRIPTION FACTOR PBCR-RELATED"/>
    <property type="match status" value="1"/>
</dbReference>
<comment type="caution">
    <text evidence="7">The sequence shown here is derived from an EMBL/GenBank/DDBJ whole genome shotgun (WGS) entry which is preliminary data.</text>
</comment>
<gene>
    <name evidence="7" type="ORF">JX265_008460</name>
</gene>
<evidence type="ECO:0000313" key="7">
    <source>
        <dbReference type="EMBL" id="KAI1864736.1"/>
    </source>
</evidence>
<organism evidence="7 8">
    <name type="scientific">Neoarthrinium moseri</name>
    <dbReference type="NCBI Taxonomy" id="1658444"/>
    <lineage>
        <taxon>Eukaryota</taxon>
        <taxon>Fungi</taxon>
        <taxon>Dikarya</taxon>
        <taxon>Ascomycota</taxon>
        <taxon>Pezizomycotina</taxon>
        <taxon>Sordariomycetes</taxon>
        <taxon>Xylariomycetidae</taxon>
        <taxon>Amphisphaeriales</taxon>
        <taxon>Apiosporaceae</taxon>
        <taxon>Neoarthrinium</taxon>
    </lineage>
</organism>
<dbReference type="GO" id="GO:0005634">
    <property type="term" value="C:nucleus"/>
    <property type="evidence" value="ECO:0007669"/>
    <property type="project" value="UniProtKB-SubCell"/>
</dbReference>
<evidence type="ECO:0000313" key="8">
    <source>
        <dbReference type="Proteomes" id="UP000829685"/>
    </source>
</evidence>
<keyword evidence="3" id="KW-0238">DNA-binding</keyword>